<comment type="caution">
    <text evidence="5">The sequence shown here is derived from an EMBL/GenBank/DDBJ whole genome shotgun (WGS) entry which is preliminary data.</text>
</comment>
<keyword evidence="2" id="KW-0472">Membrane</keyword>
<dbReference type="InterPro" id="IPR036942">
    <property type="entry name" value="Beta-barrel_TonB_sf"/>
</dbReference>
<dbReference type="Proteomes" id="UP000051027">
    <property type="component" value="Unassembled WGS sequence"/>
</dbReference>
<name>A0A0R2U691_9GAMM</name>
<evidence type="ECO:0000313" key="5">
    <source>
        <dbReference type="EMBL" id="KRO95087.1"/>
    </source>
</evidence>
<gene>
    <name evidence="5" type="ORF">ABS10_01125</name>
</gene>
<feature type="non-terminal residue" evidence="5">
    <location>
        <position position="1"/>
    </location>
</feature>
<evidence type="ECO:0000259" key="4">
    <source>
        <dbReference type="Pfam" id="PF00593"/>
    </source>
</evidence>
<sequence length="706" mass="78226">ARFDVDLSDIHRLQLNYRESESEALKGSNNRTDTFYFASSEYLKPEVTESTGLLLVSNWSDELTTEIQYNNKTTETGQDSPIGHDTANFNIDNAFGMRDIYLGVDQFRSANQLSTDNETFKIKATYAIGNHELTLGYSDETFDVYNVFIATQDGAYTFKNYDDFLAKKVSRYSASNSRVGTEEGGAAAFDYGFESVFFQDEITVSDNLELTLGLRYDDVTGSAPPKNAGFKAEYGFENYGLDKGSSALSWRFGADYSFDDGSSLKLVNGTYTQRFPLVWASNAYSNNGVQTASYNKNNAVAGCDPTGNTANVTQTMPQCVKDAIANAPLSDSVIVTLSPDFEWPTMKVLNLTYEKPMGDWLVVASYLKKDYEQAVYRALNTGDPLVNNQPQIPTLKAPDGRPIYNMTTYNSFKVALNNQGGSNAEIFTLGASTQFNEGDGEFTINYTNQNINDLNNGVSSTANSSFGNSPNINPNNQMVGRSIYETEHRLMATIKSTHYFFGGDKPTTFSLFAERRSGYPISAVFETETKSVGSYQTQAFGFDDGLQDDNANFLAYVPNGIADPLVCWVSCAAPDMAFAADAMRVIAALDLSPGIAAKGTTEAPWNTQMDFKITQILPGFRAEDEFVITFGVQNILNLLNDDWGTIRGRDFTGTVAIFDVEMVDNFSKYRLSPGRDFRVNDPKNIYTSFNASLWRAQLGFKYNFNF</sequence>
<dbReference type="AlphaFoldDB" id="A0A0R2U691"/>
<organism evidence="5 6">
    <name type="scientific">SAR86 cluster bacterium BACL1 MAG-120820-bin45</name>
    <dbReference type="NCBI Taxonomy" id="1655612"/>
    <lineage>
        <taxon>Bacteria</taxon>
        <taxon>Pseudomonadati</taxon>
        <taxon>Pseudomonadota</taxon>
        <taxon>Gammaproteobacteria</taxon>
        <taxon>SAR86 cluster</taxon>
    </lineage>
</organism>
<proteinExistence type="predicted"/>
<dbReference type="Pfam" id="PF00593">
    <property type="entry name" value="TonB_dep_Rec_b-barrel"/>
    <property type="match status" value="1"/>
</dbReference>
<comment type="subcellular location">
    <subcellularLocation>
        <location evidence="1">Cell outer membrane</location>
    </subcellularLocation>
</comment>
<dbReference type="GO" id="GO:0009279">
    <property type="term" value="C:cell outer membrane"/>
    <property type="evidence" value="ECO:0007669"/>
    <property type="project" value="UniProtKB-SubCell"/>
</dbReference>
<protein>
    <recommendedName>
        <fullName evidence="4">TonB-dependent receptor-like beta-barrel domain-containing protein</fullName>
    </recommendedName>
</protein>
<evidence type="ECO:0000256" key="2">
    <source>
        <dbReference type="ARBA" id="ARBA00023136"/>
    </source>
</evidence>
<evidence type="ECO:0000256" key="3">
    <source>
        <dbReference type="ARBA" id="ARBA00023237"/>
    </source>
</evidence>
<accession>A0A0R2U691</accession>
<dbReference type="STRING" id="1655612.ABS10_01125"/>
<dbReference type="EMBL" id="LICS01000051">
    <property type="protein sequence ID" value="KRO95087.1"/>
    <property type="molecule type" value="Genomic_DNA"/>
</dbReference>
<dbReference type="SUPFAM" id="SSF56935">
    <property type="entry name" value="Porins"/>
    <property type="match status" value="1"/>
</dbReference>
<feature type="domain" description="TonB-dependent receptor-like beta-barrel" evidence="4">
    <location>
        <begin position="29"/>
        <end position="380"/>
    </location>
</feature>
<keyword evidence="3" id="KW-0998">Cell outer membrane</keyword>
<dbReference type="Gene3D" id="2.40.170.20">
    <property type="entry name" value="TonB-dependent receptor, beta-barrel domain"/>
    <property type="match status" value="1"/>
</dbReference>
<evidence type="ECO:0000313" key="6">
    <source>
        <dbReference type="Proteomes" id="UP000051027"/>
    </source>
</evidence>
<dbReference type="InterPro" id="IPR000531">
    <property type="entry name" value="Beta-barrel_TonB"/>
</dbReference>
<reference evidence="5 6" key="1">
    <citation type="submission" date="2015-10" db="EMBL/GenBank/DDBJ databases">
        <title>Metagenome-Assembled Genomes uncover a global brackish microbiome.</title>
        <authorList>
            <person name="Hugerth L.W."/>
            <person name="Larsson J."/>
            <person name="Alneberg J."/>
            <person name="Lindh M.V."/>
            <person name="Legrand C."/>
            <person name="Pinhassi J."/>
            <person name="Andersson A.F."/>
        </authorList>
    </citation>
    <scope>NUCLEOTIDE SEQUENCE [LARGE SCALE GENOMIC DNA]</scope>
    <source>
        <strain evidence="5">BACL1 MAG-120820-bin45</strain>
    </source>
</reference>
<evidence type="ECO:0000256" key="1">
    <source>
        <dbReference type="ARBA" id="ARBA00004442"/>
    </source>
</evidence>